<feature type="transmembrane region" description="Helical" evidence="2">
    <location>
        <begin position="517"/>
        <end position="539"/>
    </location>
</feature>
<proteinExistence type="predicted"/>
<organism evidence="5 6">
    <name type="scientific">Drosophila hydei</name>
    <name type="common">Fruit fly</name>
    <dbReference type="NCBI Taxonomy" id="7224"/>
    <lineage>
        <taxon>Eukaryota</taxon>
        <taxon>Metazoa</taxon>
        <taxon>Ecdysozoa</taxon>
        <taxon>Arthropoda</taxon>
        <taxon>Hexapoda</taxon>
        <taxon>Insecta</taxon>
        <taxon>Pterygota</taxon>
        <taxon>Neoptera</taxon>
        <taxon>Endopterygota</taxon>
        <taxon>Diptera</taxon>
        <taxon>Brachycera</taxon>
        <taxon>Muscomorpha</taxon>
        <taxon>Ephydroidea</taxon>
        <taxon>Drosophilidae</taxon>
        <taxon>Drosophila</taxon>
    </lineage>
</organism>
<dbReference type="Proteomes" id="UP000504633">
    <property type="component" value="Unplaced"/>
</dbReference>
<dbReference type="Pfam" id="PF20146">
    <property type="entry name" value="NRF"/>
    <property type="match status" value="1"/>
</dbReference>
<evidence type="ECO:0000256" key="3">
    <source>
        <dbReference type="SAM" id="SignalP"/>
    </source>
</evidence>
<feature type="transmembrane region" description="Helical" evidence="2">
    <location>
        <begin position="201"/>
        <end position="225"/>
    </location>
</feature>
<name>A0A6J1LBR0_DROHY</name>
<dbReference type="RefSeq" id="XP_023163484.2">
    <property type="nucleotide sequence ID" value="XM_023307716.2"/>
</dbReference>
<feature type="transmembrane region" description="Helical" evidence="2">
    <location>
        <begin position="308"/>
        <end position="330"/>
    </location>
</feature>
<feature type="region of interest" description="Disordered" evidence="1">
    <location>
        <begin position="662"/>
        <end position="687"/>
    </location>
</feature>
<reference evidence="6" key="1">
    <citation type="submission" date="2025-08" db="UniProtKB">
        <authorList>
            <consortium name="RefSeq"/>
        </authorList>
    </citation>
    <scope>IDENTIFICATION</scope>
    <source>
        <strain evidence="6">15085-1641.00</strain>
        <tissue evidence="6">Whole body</tissue>
    </source>
</reference>
<dbReference type="OMA" id="IDSWGSF"/>
<keyword evidence="2" id="KW-0472">Membrane</keyword>
<keyword evidence="5" id="KW-1185">Reference proteome</keyword>
<dbReference type="InterPro" id="IPR052728">
    <property type="entry name" value="O2_lipid_transport_reg"/>
</dbReference>
<keyword evidence="2" id="KW-1133">Transmembrane helix</keyword>
<evidence type="ECO:0000256" key="1">
    <source>
        <dbReference type="SAM" id="MobiDB-lite"/>
    </source>
</evidence>
<accession>A0A6J1LBR0</accession>
<feature type="transmembrane region" description="Helical" evidence="2">
    <location>
        <begin position="351"/>
        <end position="372"/>
    </location>
</feature>
<dbReference type="GeneID" id="111594427"/>
<dbReference type="SMART" id="SM00703">
    <property type="entry name" value="NRF"/>
    <property type="match status" value="1"/>
</dbReference>
<sequence>MVKIIAALLLVGLAMVSSLELEFDEIDSLDSYEQFMELRPLAMEFSHYFRNITTADLNMPSTREPSQQDFNCLADMIQLMSGLSSRSMWALKMLDAWGTFPKGVLYGNQIDFGNYDECIGINKAISDGHTIKGKYCFAGLPIAKLGISLRTAVCFPASCTATDMNKFLQPLLEKLLNIKVTKPLVTEATCRTNERVELDGLTIFTIVILSLLLAAVVLTTIYDYFFCEDEKQLPALIKIFSARANSRVLFRLVQPRSNPNVIDCLNGMRCMSLIWVLFGHQYLFALMAPNINQYQLKWWFEKPFSSFVLHAAFSVDTFFFLSGLLLVVISMRSLEKTKGNLNIPMMYLHRYLRLTPVVALAILVYMTLLPFMGDGPLFNSIKFDDYNHCKKTWFWTLLFLQNYATPDLCINHSWYLGVDMQLYILSPIFLISLYKWGKKAAAGIFVFMLMLSACLFSTMMIKKYPIHMEIGLTPDLAQRKLYYATHIHAAPWLIGVLFGYFLHVSRSQNFQLNRIKVWLGWIISLALIFTCIFVLYPFANYRNPPLNMLEEALYYTLARIAWPLSLCWVVFACMRGYGGLANSFLSCPLWQPLSRISYSAYVFHIFIQQLNGRRMRTGTFFSNYDVMLLFWSGFGFVLLLSYVVYIMMEAPFGVLESMFISGKKPKSKPEPPIEQTANNNKAEPEQS</sequence>
<evidence type="ECO:0000313" key="5">
    <source>
        <dbReference type="Proteomes" id="UP000504633"/>
    </source>
</evidence>
<feature type="signal peptide" evidence="3">
    <location>
        <begin position="1"/>
        <end position="18"/>
    </location>
</feature>
<protein>
    <submittedName>
        <fullName evidence="6">Nose resistant to fluoxetine protein 6-like</fullName>
    </submittedName>
</protein>
<feature type="transmembrane region" description="Helical" evidence="2">
    <location>
        <begin position="627"/>
        <end position="648"/>
    </location>
</feature>
<evidence type="ECO:0000256" key="2">
    <source>
        <dbReference type="SAM" id="Phobius"/>
    </source>
</evidence>
<dbReference type="KEGG" id="dhe:111594427"/>
<evidence type="ECO:0000259" key="4">
    <source>
        <dbReference type="SMART" id="SM00703"/>
    </source>
</evidence>
<dbReference type="OrthoDB" id="118951at2759"/>
<feature type="transmembrane region" description="Helical" evidence="2">
    <location>
        <begin position="270"/>
        <end position="288"/>
    </location>
</feature>
<gene>
    <name evidence="6" type="primary">LOC111594427</name>
</gene>
<dbReference type="PANTHER" id="PTHR11161">
    <property type="entry name" value="O-ACYLTRANSFERASE"/>
    <property type="match status" value="1"/>
</dbReference>
<feature type="transmembrane region" description="Helical" evidence="2">
    <location>
        <begin position="481"/>
        <end position="505"/>
    </location>
</feature>
<dbReference type="Pfam" id="PF01757">
    <property type="entry name" value="Acyl_transf_3"/>
    <property type="match status" value="1"/>
</dbReference>
<feature type="transmembrane region" description="Helical" evidence="2">
    <location>
        <begin position="559"/>
        <end position="577"/>
    </location>
</feature>
<feature type="domain" description="Nose resistant-to-fluoxetine protein N-terminal" evidence="4">
    <location>
        <begin position="69"/>
        <end position="192"/>
    </location>
</feature>
<keyword evidence="2" id="KW-0812">Transmembrane</keyword>
<dbReference type="InterPro" id="IPR002656">
    <property type="entry name" value="Acyl_transf_3_dom"/>
</dbReference>
<dbReference type="AlphaFoldDB" id="A0A6J1LBR0"/>
<dbReference type="InterPro" id="IPR006621">
    <property type="entry name" value="Nose-resist-to-fluoxetine_N"/>
</dbReference>
<dbReference type="PANTHER" id="PTHR11161:SF0">
    <property type="entry name" value="O-ACYLTRANSFERASE LIKE PROTEIN"/>
    <property type="match status" value="1"/>
</dbReference>
<evidence type="ECO:0000313" key="6">
    <source>
        <dbReference type="RefSeq" id="XP_023163484.2"/>
    </source>
</evidence>
<keyword evidence="3" id="KW-0732">Signal</keyword>
<feature type="transmembrane region" description="Helical" evidence="2">
    <location>
        <begin position="441"/>
        <end position="461"/>
    </location>
</feature>
<feature type="transmembrane region" description="Helical" evidence="2">
    <location>
        <begin position="414"/>
        <end position="434"/>
    </location>
</feature>
<feature type="chain" id="PRO_5027067632" evidence="3">
    <location>
        <begin position="19"/>
        <end position="687"/>
    </location>
</feature>
<dbReference type="GO" id="GO:0016747">
    <property type="term" value="F:acyltransferase activity, transferring groups other than amino-acyl groups"/>
    <property type="evidence" value="ECO:0007669"/>
    <property type="project" value="InterPro"/>
</dbReference>